<reference evidence="3" key="1">
    <citation type="submission" date="2020-10" db="EMBL/GenBank/DDBJ databases">
        <authorList>
            <person name="Gilroy R."/>
        </authorList>
    </citation>
    <scope>NUCLEOTIDE SEQUENCE</scope>
    <source>
        <strain evidence="3">CHK183-6373</strain>
    </source>
</reference>
<sequence length="358" mass="38842">MFIWIGGDLAPTRENAAAFAAGDVRALFGAEFLARWAEGDARVFNLETVLSDGGTPLPKAGPNLRAPAECAAGLRALAPSAICLANNHAMDFGAPGLRATQKALSGLNTFGAGETLAQASQAQILGDAAIYACAEREFGIADIAAPGTNPFDPLESFDAVAALRAQGHRVIVLYHGGLEKYRYPSPNLRRVCRKFVEKGADLVLCQHSHSVGCREAYQGKTIVYGQGNLLFARYSDEHWNTGLLIGVDTRDMRPVFVPLERREGGVRVSTDASILEGFEARSREIAREGFVEEAFAQRAARADYEKKLFGRLGRYVRKLGLCERLMDEPSAAGVVNLLECDAHRELAAQMLRQKYLKG</sequence>
<dbReference type="PANTHER" id="PTHR33393">
    <property type="entry name" value="POLYGLUTAMINE SYNTHESIS ACCESSORY PROTEIN RV0574C-RELATED"/>
    <property type="match status" value="1"/>
</dbReference>
<reference evidence="3" key="2">
    <citation type="journal article" date="2021" name="PeerJ">
        <title>Extensive microbial diversity within the chicken gut microbiome revealed by metagenomics and culture.</title>
        <authorList>
            <person name="Gilroy R."/>
            <person name="Ravi A."/>
            <person name="Getino M."/>
            <person name="Pursley I."/>
            <person name="Horton D.L."/>
            <person name="Alikhan N.F."/>
            <person name="Baker D."/>
            <person name="Gharbi K."/>
            <person name="Hall N."/>
            <person name="Watson M."/>
            <person name="Adriaenssens E.M."/>
            <person name="Foster-Nyarko E."/>
            <person name="Jarju S."/>
            <person name="Secka A."/>
            <person name="Antonio M."/>
            <person name="Oren A."/>
            <person name="Chaudhuri R.R."/>
            <person name="La Ragione R."/>
            <person name="Hildebrand F."/>
            <person name="Pallen M.J."/>
        </authorList>
    </citation>
    <scope>NUCLEOTIDE SEQUENCE</scope>
    <source>
        <strain evidence="3">CHK183-6373</strain>
    </source>
</reference>
<evidence type="ECO:0000256" key="1">
    <source>
        <dbReference type="ARBA" id="ARBA00005662"/>
    </source>
</evidence>
<dbReference type="Gene3D" id="3.60.21.10">
    <property type="match status" value="1"/>
</dbReference>
<comment type="similarity">
    <text evidence="1">Belongs to the CapA family.</text>
</comment>
<dbReference type="InterPro" id="IPR052169">
    <property type="entry name" value="CW_Biosynth-Accessory"/>
</dbReference>
<dbReference type="AlphaFoldDB" id="A0A9D1TEH2"/>
<dbReference type="PANTHER" id="PTHR33393:SF13">
    <property type="entry name" value="PGA BIOSYNTHESIS PROTEIN CAPA"/>
    <property type="match status" value="1"/>
</dbReference>
<evidence type="ECO:0000259" key="2">
    <source>
        <dbReference type="SMART" id="SM00854"/>
    </source>
</evidence>
<name>A0A9D1TEH2_9FIRM</name>
<evidence type="ECO:0000313" key="4">
    <source>
        <dbReference type="Proteomes" id="UP000886884"/>
    </source>
</evidence>
<feature type="domain" description="Capsule synthesis protein CapA" evidence="2">
    <location>
        <begin position="2"/>
        <end position="233"/>
    </location>
</feature>
<dbReference type="InterPro" id="IPR019079">
    <property type="entry name" value="Capsule_synth_CapA"/>
</dbReference>
<organism evidence="3 4">
    <name type="scientific">Candidatus Ornithocaccomicrobium faecavium</name>
    <dbReference type="NCBI Taxonomy" id="2840890"/>
    <lineage>
        <taxon>Bacteria</taxon>
        <taxon>Bacillati</taxon>
        <taxon>Bacillota</taxon>
        <taxon>Clostridia</taxon>
        <taxon>Candidatus Ornithocaccomicrobium</taxon>
    </lineage>
</organism>
<dbReference type="Proteomes" id="UP000886884">
    <property type="component" value="Unassembled WGS sequence"/>
</dbReference>
<dbReference type="SMART" id="SM00854">
    <property type="entry name" value="PGA_cap"/>
    <property type="match status" value="1"/>
</dbReference>
<comment type="caution">
    <text evidence="3">The sequence shown here is derived from an EMBL/GenBank/DDBJ whole genome shotgun (WGS) entry which is preliminary data.</text>
</comment>
<dbReference type="InterPro" id="IPR029052">
    <property type="entry name" value="Metallo-depent_PP-like"/>
</dbReference>
<dbReference type="EMBL" id="DVOT01000264">
    <property type="protein sequence ID" value="HIV29263.1"/>
    <property type="molecule type" value="Genomic_DNA"/>
</dbReference>
<evidence type="ECO:0000313" key="3">
    <source>
        <dbReference type="EMBL" id="HIV29263.1"/>
    </source>
</evidence>
<dbReference type="Pfam" id="PF09587">
    <property type="entry name" value="PGA_cap"/>
    <property type="match status" value="1"/>
</dbReference>
<protein>
    <submittedName>
        <fullName evidence="3">CapA family protein</fullName>
    </submittedName>
</protein>
<proteinExistence type="inferred from homology"/>
<gene>
    <name evidence="3" type="ORF">IAA64_14990</name>
</gene>
<accession>A0A9D1TEH2</accession>
<dbReference type="SUPFAM" id="SSF56300">
    <property type="entry name" value="Metallo-dependent phosphatases"/>
    <property type="match status" value="1"/>
</dbReference>